<dbReference type="PIRSF" id="PIRSF001296">
    <property type="entry name" value="K_ATPase_KdpC"/>
    <property type="match status" value="1"/>
</dbReference>
<proteinExistence type="inferred from homology"/>
<keyword evidence="1 11" id="KW-0813">Transport</keyword>
<comment type="function">
    <text evidence="11">Part of the high-affinity ATP-driven potassium transport (or Kdp) system, which catalyzes the hydrolysis of ATP coupled with the electrogenic transport of potassium into the cytoplasm. This subunit acts as a catalytic chaperone that increases the ATP-binding affinity of the ATP-hydrolyzing subunit KdpB by the formation of a transient KdpB/KdpC/ATP ternary complex.</text>
</comment>
<evidence type="ECO:0000256" key="1">
    <source>
        <dbReference type="ARBA" id="ARBA00022448"/>
    </source>
</evidence>
<comment type="similarity">
    <text evidence="11">Belongs to the KdpC family.</text>
</comment>
<dbReference type="Pfam" id="PF02669">
    <property type="entry name" value="KdpC"/>
    <property type="match status" value="1"/>
</dbReference>
<dbReference type="GO" id="GO:0005886">
    <property type="term" value="C:plasma membrane"/>
    <property type="evidence" value="ECO:0007669"/>
    <property type="project" value="UniProtKB-SubCell"/>
</dbReference>
<dbReference type="InterPro" id="IPR003820">
    <property type="entry name" value="KdpC"/>
</dbReference>
<evidence type="ECO:0000256" key="9">
    <source>
        <dbReference type="ARBA" id="ARBA00023065"/>
    </source>
</evidence>
<keyword evidence="4 11" id="KW-0812">Transmembrane</keyword>
<evidence type="ECO:0000256" key="2">
    <source>
        <dbReference type="ARBA" id="ARBA00022475"/>
    </source>
</evidence>
<evidence type="ECO:0000313" key="12">
    <source>
        <dbReference type="EMBL" id="MTF38713.1"/>
    </source>
</evidence>
<organism evidence="12 13">
    <name type="scientific">Cyanobacterium aponinum 0216</name>
    <dbReference type="NCBI Taxonomy" id="2676140"/>
    <lineage>
        <taxon>Bacteria</taxon>
        <taxon>Bacillati</taxon>
        <taxon>Cyanobacteriota</taxon>
        <taxon>Cyanophyceae</taxon>
        <taxon>Oscillatoriophycideae</taxon>
        <taxon>Chroococcales</taxon>
        <taxon>Geminocystaceae</taxon>
        <taxon>Cyanobacterium</taxon>
    </lineage>
</organism>
<evidence type="ECO:0000256" key="8">
    <source>
        <dbReference type="ARBA" id="ARBA00022989"/>
    </source>
</evidence>
<comment type="subcellular location">
    <subcellularLocation>
        <location evidence="11">Cell membrane</location>
        <topology evidence="11">Single-pass membrane protein</topology>
    </subcellularLocation>
</comment>
<evidence type="ECO:0000256" key="3">
    <source>
        <dbReference type="ARBA" id="ARBA00022538"/>
    </source>
</evidence>
<evidence type="ECO:0000256" key="10">
    <source>
        <dbReference type="ARBA" id="ARBA00023136"/>
    </source>
</evidence>
<dbReference type="AlphaFoldDB" id="A0A844GT27"/>
<dbReference type="HAMAP" id="MF_00276">
    <property type="entry name" value="KdpC"/>
    <property type="match status" value="1"/>
</dbReference>
<dbReference type="EMBL" id="WMIA01000007">
    <property type="protein sequence ID" value="MTF38713.1"/>
    <property type="molecule type" value="Genomic_DNA"/>
</dbReference>
<dbReference type="NCBIfam" id="NF010607">
    <property type="entry name" value="PRK14003.1"/>
    <property type="match status" value="1"/>
</dbReference>
<comment type="caution">
    <text evidence="12">The sequence shown here is derived from an EMBL/GenBank/DDBJ whole genome shotgun (WGS) entry which is preliminary data.</text>
</comment>
<keyword evidence="8 11" id="KW-1133">Transmembrane helix</keyword>
<evidence type="ECO:0000313" key="13">
    <source>
        <dbReference type="Proteomes" id="UP000437131"/>
    </source>
</evidence>
<reference evidence="12 13" key="1">
    <citation type="submission" date="2019-11" db="EMBL/GenBank/DDBJ databases">
        <title>Isolation of a new High Light Tolerant Cyanobacteria.</title>
        <authorList>
            <person name="Dobson Z."/>
            <person name="Vaughn N."/>
            <person name="Vaughn M."/>
            <person name="Fromme P."/>
            <person name="Mazor Y."/>
        </authorList>
    </citation>
    <scope>NUCLEOTIDE SEQUENCE [LARGE SCALE GENOMIC DNA]</scope>
    <source>
        <strain evidence="12 13">0216</strain>
    </source>
</reference>
<dbReference type="GO" id="GO:0008556">
    <property type="term" value="F:P-type potassium transmembrane transporter activity"/>
    <property type="evidence" value="ECO:0007669"/>
    <property type="project" value="InterPro"/>
</dbReference>
<dbReference type="RefSeq" id="WP_155083590.1">
    <property type="nucleotide sequence ID" value="NZ_WMIA01000007.1"/>
</dbReference>
<comment type="subunit">
    <text evidence="11">The system is composed of three essential subunits: KdpA, KdpB and KdpC.</text>
</comment>
<keyword evidence="9 11" id="KW-0406">Ion transport</keyword>
<keyword evidence="6 11" id="KW-0067">ATP-binding</keyword>
<evidence type="ECO:0000256" key="7">
    <source>
        <dbReference type="ARBA" id="ARBA00022958"/>
    </source>
</evidence>
<keyword evidence="7 11" id="KW-0630">Potassium</keyword>
<keyword evidence="5 11" id="KW-0547">Nucleotide-binding</keyword>
<dbReference type="NCBIfam" id="NF001454">
    <property type="entry name" value="PRK00315.1"/>
    <property type="match status" value="1"/>
</dbReference>
<dbReference type="PANTHER" id="PTHR30042">
    <property type="entry name" value="POTASSIUM-TRANSPORTING ATPASE C CHAIN"/>
    <property type="match status" value="1"/>
</dbReference>
<name>A0A844GT27_9CHRO</name>
<dbReference type="NCBIfam" id="TIGR00681">
    <property type="entry name" value="kdpC"/>
    <property type="match status" value="1"/>
</dbReference>
<evidence type="ECO:0000256" key="6">
    <source>
        <dbReference type="ARBA" id="ARBA00022840"/>
    </source>
</evidence>
<gene>
    <name evidence="11 12" type="primary">kdpC</name>
    <name evidence="12" type="ORF">GGC33_07210</name>
</gene>
<dbReference type="PANTHER" id="PTHR30042:SF2">
    <property type="entry name" value="POTASSIUM-TRANSPORTING ATPASE KDPC SUBUNIT"/>
    <property type="match status" value="1"/>
</dbReference>
<evidence type="ECO:0000256" key="5">
    <source>
        <dbReference type="ARBA" id="ARBA00022741"/>
    </source>
</evidence>
<keyword evidence="10 11" id="KW-0472">Membrane</keyword>
<evidence type="ECO:0000256" key="4">
    <source>
        <dbReference type="ARBA" id="ARBA00022692"/>
    </source>
</evidence>
<evidence type="ECO:0000256" key="11">
    <source>
        <dbReference type="HAMAP-Rule" id="MF_00276"/>
    </source>
</evidence>
<dbReference type="GO" id="GO:0005524">
    <property type="term" value="F:ATP binding"/>
    <property type="evidence" value="ECO:0007669"/>
    <property type="project" value="UniProtKB-UniRule"/>
</dbReference>
<sequence>MLSVNDFSKAIRTTLILWLITAIMYPLFILLFGQIFIPFQANGSLIKNPQGNIIGSSLIGQSFQSERYFWSRPSVINYSTGEDGGETGVSGASNLAPSNPDLVKNIEAEITKLKQVGITPTADLVYTSGSGLDPHISIQSAQNQIERIAIARNLDPNQLRELIKSHTEGRFLGIFGEPRINTLKLNIELDEFSKEIGY</sequence>
<keyword evidence="3 11" id="KW-0633">Potassium transport</keyword>
<feature type="transmembrane region" description="Helical" evidence="11">
    <location>
        <begin position="15"/>
        <end position="37"/>
    </location>
</feature>
<dbReference type="Proteomes" id="UP000437131">
    <property type="component" value="Unassembled WGS sequence"/>
</dbReference>
<protein>
    <recommendedName>
        <fullName evidence="11">Potassium-transporting ATPase KdpC subunit</fullName>
    </recommendedName>
    <alternativeName>
        <fullName evidence="11">ATP phosphohydrolase [potassium-transporting] C chain</fullName>
    </alternativeName>
    <alternativeName>
        <fullName evidence="11">Potassium-binding and translocating subunit C</fullName>
    </alternativeName>
    <alternativeName>
        <fullName evidence="11">Potassium-translocating ATPase C chain</fullName>
    </alternativeName>
</protein>
<accession>A0A844GT27</accession>
<keyword evidence="2 11" id="KW-1003">Cell membrane</keyword>